<evidence type="ECO:0000313" key="4">
    <source>
        <dbReference type="Proteomes" id="UP000663866"/>
    </source>
</evidence>
<dbReference type="AlphaFoldDB" id="A0A819W548"/>
<accession>A0A819W548</accession>
<sequence>MNLLAKSAPLQSQKKASLSPHCFKDTLFTSLSQNNPSTKLFTLLHSISTEKYCSAFERNE</sequence>
<dbReference type="EMBL" id="CAJOBF010003972">
    <property type="protein sequence ID" value="CAF4118170.1"/>
    <property type="molecule type" value="Genomic_DNA"/>
</dbReference>
<dbReference type="Proteomes" id="UP000663866">
    <property type="component" value="Unassembled WGS sequence"/>
</dbReference>
<comment type="caution">
    <text evidence="2">The sequence shown here is derived from an EMBL/GenBank/DDBJ whole genome shotgun (WGS) entry which is preliminary data.</text>
</comment>
<feature type="non-terminal residue" evidence="2">
    <location>
        <position position="1"/>
    </location>
</feature>
<proteinExistence type="predicted"/>
<evidence type="ECO:0000313" key="1">
    <source>
        <dbReference type="EMBL" id="CAF4017035.1"/>
    </source>
</evidence>
<dbReference type="Proteomes" id="UP000663842">
    <property type="component" value="Unassembled WGS sequence"/>
</dbReference>
<protein>
    <submittedName>
        <fullName evidence="2">Uncharacterized protein</fullName>
    </submittedName>
</protein>
<evidence type="ECO:0000313" key="2">
    <source>
        <dbReference type="EMBL" id="CAF4118170.1"/>
    </source>
</evidence>
<name>A0A819W548_9BILA</name>
<keyword evidence="4" id="KW-1185">Reference proteome</keyword>
<evidence type="ECO:0000313" key="3">
    <source>
        <dbReference type="Proteomes" id="UP000663842"/>
    </source>
</evidence>
<gene>
    <name evidence="1" type="ORF">OVN521_LOCUS15967</name>
    <name evidence="2" type="ORF">UXM345_LOCUS23240</name>
</gene>
<organism evidence="2 3">
    <name type="scientific">Rotaria magnacalcarata</name>
    <dbReference type="NCBI Taxonomy" id="392030"/>
    <lineage>
        <taxon>Eukaryota</taxon>
        <taxon>Metazoa</taxon>
        <taxon>Spiralia</taxon>
        <taxon>Gnathifera</taxon>
        <taxon>Rotifera</taxon>
        <taxon>Eurotatoria</taxon>
        <taxon>Bdelloidea</taxon>
        <taxon>Philodinida</taxon>
        <taxon>Philodinidae</taxon>
        <taxon>Rotaria</taxon>
    </lineage>
</organism>
<reference evidence="2" key="1">
    <citation type="submission" date="2021-02" db="EMBL/GenBank/DDBJ databases">
        <authorList>
            <person name="Nowell W R."/>
        </authorList>
    </citation>
    <scope>NUCLEOTIDE SEQUENCE</scope>
</reference>
<dbReference type="EMBL" id="CAJOBG010002602">
    <property type="protein sequence ID" value="CAF4017035.1"/>
    <property type="molecule type" value="Genomic_DNA"/>
</dbReference>